<evidence type="ECO:0000313" key="1">
    <source>
        <dbReference type="EMBL" id="PLS24495.1"/>
    </source>
</evidence>
<name>A0A2N5IRC2_9BIFI</name>
<protein>
    <submittedName>
        <fullName evidence="1">Uncharacterized protein</fullName>
    </submittedName>
</protein>
<comment type="caution">
    <text evidence="1">The sequence shown here is derived from an EMBL/GenBank/DDBJ whole genome shotgun (WGS) entry which is preliminary data.</text>
</comment>
<gene>
    <name evidence="1" type="ORF">Tam1G_1485</name>
</gene>
<dbReference type="EMBL" id="NMWV01000020">
    <property type="protein sequence ID" value="PLS24495.1"/>
    <property type="molecule type" value="Genomic_DNA"/>
</dbReference>
<sequence>MTQLTINLLCAAQGNLLRVFAAEPEILDAQLRKPNLRVEF</sequence>
<dbReference type="AlphaFoldDB" id="A0A2N5IRC2"/>
<reference evidence="1 2" key="1">
    <citation type="submission" date="2017-07" db="EMBL/GenBank/DDBJ databases">
        <title>Bifidobacterium novel species.</title>
        <authorList>
            <person name="Lugli G.A."/>
            <person name="Milani C."/>
            <person name="Duranti S."/>
            <person name="Mangifesta M."/>
        </authorList>
    </citation>
    <scope>NUCLEOTIDE SEQUENCE [LARGE SCALE GENOMIC DNA]</scope>
    <source>
        <strain evidence="1 2">45</strain>
    </source>
</reference>
<proteinExistence type="predicted"/>
<evidence type="ECO:0000313" key="2">
    <source>
        <dbReference type="Proteomes" id="UP000234855"/>
    </source>
</evidence>
<accession>A0A2N5IRC2</accession>
<organism evidence="1 2">
    <name type="scientific">Bifidobacterium imperatoris</name>
    <dbReference type="NCBI Taxonomy" id="2020965"/>
    <lineage>
        <taxon>Bacteria</taxon>
        <taxon>Bacillati</taxon>
        <taxon>Actinomycetota</taxon>
        <taxon>Actinomycetes</taxon>
        <taxon>Bifidobacteriales</taxon>
        <taxon>Bifidobacteriaceae</taxon>
        <taxon>Bifidobacterium</taxon>
    </lineage>
</organism>
<dbReference type="Proteomes" id="UP000234855">
    <property type="component" value="Unassembled WGS sequence"/>
</dbReference>